<evidence type="ECO:0000313" key="3">
    <source>
        <dbReference type="EMBL" id="CAI8025531.1"/>
    </source>
</evidence>
<organism evidence="3 4">
    <name type="scientific">Geodia barretti</name>
    <name type="common">Barrett's horny sponge</name>
    <dbReference type="NCBI Taxonomy" id="519541"/>
    <lineage>
        <taxon>Eukaryota</taxon>
        <taxon>Metazoa</taxon>
        <taxon>Porifera</taxon>
        <taxon>Demospongiae</taxon>
        <taxon>Heteroscleromorpha</taxon>
        <taxon>Tetractinellida</taxon>
        <taxon>Astrophorina</taxon>
        <taxon>Geodiidae</taxon>
        <taxon>Geodia</taxon>
    </lineage>
</organism>
<dbReference type="InterPro" id="IPR036179">
    <property type="entry name" value="Ig-like_dom_sf"/>
</dbReference>
<feature type="signal peptide" evidence="1">
    <location>
        <begin position="1"/>
        <end position="30"/>
    </location>
</feature>
<accession>A0AA35SBB8</accession>
<dbReference type="Proteomes" id="UP001174909">
    <property type="component" value="Unassembled WGS sequence"/>
</dbReference>
<dbReference type="InterPro" id="IPR013783">
    <property type="entry name" value="Ig-like_fold"/>
</dbReference>
<keyword evidence="4" id="KW-1185">Reference proteome</keyword>
<protein>
    <recommendedName>
        <fullName evidence="2">Ig-like domain-containing protein</fullName>
    </recommendedName>
</protein>
<evidence type="ECO:0000259" key="2">
    <source>
        <dbReference type="PROSITE" id="PS50835"/>
    </source>
</evidence>
<proteinExistence type="predicted"/>
<evidence type="ECO:0000313" key="4">
    <source>
        <dbReference type="Proteomes" id="UP001174909"/>
    </source>
</evidence>
<dbReference type="SUPFAM" id="SSF48726">
    <property type="entry name" value="Immunoglobulin"/>
    <property type="match status" value="1"/>
</dbReference>
<dbReference type="EMBL" id="CASHTH010002159">
    <property type="protein sequence ID" value="CAI8025531.1"/>
    <property type="molecule type" value="Genomic_DNA"/>
</dbReference>
<keyword evidence="1" id="KW-0732">Signal</keyword>
<evidence type="ECO:0000256" key="1">
    <source>
        <dbReference type="SAM" id="SignalP"/>
    </source>
</evidence>
<name>A0AA35SBB8_GEOBA</name>
<dbReference type="PROSITE" id="PS50835">
    <property type="entry name" value="IG_LIKE"/>
    <property type="match status" value="2"/>
</dbReference>
<dbReference type="InterPro" id="IPR007110">
    <property type="entry name" value="Ig-like_dom"/>
</dbReference>
<dbReference type="PROSITE" id="PS51257">
    <property type="entry name" value="PROKAR_LIPOPROTEIN"/>
    <property type="match status" value="1"/>
</dbReference>
<sequence length="212" mass="22818">MKWFPACVPSAAVISAILALTSTTFTGCQAVCDAYGSRPAAEIGKNLTLQCTVSCFSLQYKWISVTESANITLENETKDTLNISSNVTSVGEVGGKLYECQCVSGGCLLFRIGVMPVGHLFFSNNIIKSGRPVNVTCEAEGYPSDFSFKVTHEDHQIQTIHLPGGKGVYFVIESASKNDSGKYACFPEATLPEYPNDPLQGNAAIVQPNCLW</sequence>
<dbReference type="InterPro" id="IPR003598">
    <property type="entry name" value="Ig_sub2"/>
</dbReference>
<gene>
    <name evidence="3" type="ORF">GBAR_LOCUS14742</name>
</gene>
<reference evidence="3" key="1">
    <citation type="submission" date="2023-03" db="EMBL/GenBank/DDBJ databases">
        <authorList>
            <person name="Steffen K."/>
            <person name="Cardenas P."/>
        </authorList>
    </citation>
    <scope>NUCLEOTIDE SEQUENCE</scope>
</reference>
<feature type="domain" description="Ig-like" evidence="2">
    <location>
        <begin position="116"/>
        <end position="185"/>
    </location>
</feature>
<comment type="caution">
    <text evidence="3">The sequence shown here is derived from an EMBL/GenBank/DDBJ whole genome shotgun (WGS) entry which is preliminary data.</text>
</comment>
<dbReference type="AlphaFoldDB" id="A0AA35SBB8"/>
<dbReference type="SMART" id="SM00408">
    <property type="entry name" value="IGc2"/>
    <property type="match status" value="1"/>
</dbReference>
<feature type="chain" id="PRO_5041271991" description="Ig-like domain-containing protein" evidence="1">
    <location>
        <begin position="31"/>
        <end position="212"/>
    </location>
</feature>
<dbReference type="Gene3D" id="2.60.40.10">
    <property type="entry name" value="Immunoglobulins"/>
    <property type="match status" value="1"/>
</dbReference>
<feature type="domain" description="Ig-like" evidence="2">
    <location>
        <begin position="9"/>
        <end position="101"/>
    </location>
</feature>
<dbReference type="Pfam" id="PF13927">
    <property type="entry name" value="Ig_3"/>
    <property type="match status" value="1"/>
</dbReference>